<evidence type="ECO:0000259" key="1">
    <source>
        <dbReference type="SMART" id="SM01321"/>
    </source>
</evidence>
<keyword evidence="3" id="KW-1185">Reference proteome</keyword>
<dbReference type="GO" id="GO:0006313">
    <property type="term" value="P:DNA transposition"/>
    <property type="evidence" value="ECO:0007669"/>
    <property type="project" value="InterPro"/>
</dbReference>
<dbReference type="InterPro" id="IPR002686">
    <property type="entry name" value="Transposase_17"/>
</dbReference>
<dbReference type="RefSeq" id="WP_013460964.1">
    <property type="nucleotide sequence ID" value="NC_014762.1"/>
</dbReference>
<dbReference type="PANTHER" id="PTHR34322">
    <property type="entry name" value="TRANSPOSASE, Y1_TNP DOMAIN-CONTAINING"/>
    <property type="match status" value="1"/>
</dbReference>
<dbReference type="EMBL" id="CP002355">
    <property type="protein sequence ID" value="ADR34767.1"/>
    <property type="molecule type" value="Genomic_DNA"/>
</dbReference>
<dbReference type="Proteomes" id="UP000008721">
    <property type="component" value="Chromosome"/>
</dbReference>
<evidence type="ECO:0000313" key="3">
    <source>
        <dbReference type="Proteomes" id="UP000008721"/>
    </source>
</evidence>
<evidence type="ECO:0000313" key="2">
    <source>
        <dbReference type="EMBL" id="ADR34767.1"/>
    </source>
</evidence>
<dbReference type="AlphaFoldDB" id="E4U370"/>
<dbReference type="Gene3D" id="3.30.70.1290">
    <property type="entry name" value="Transposase IS200-like"/>
    <property type="match status" value="1"/>
</dbReference>
<dbReference type="GO" id="GO:0004803">
    <property type="term" value="F:transposase activity"/>
    <property type="evidence" value="ECO:0007669"/>
    <property type="project" value="InterPro"/>
</dbReference>
<dbReference type="SMART" id="SM01321">
    <property type="entry name" value="Y1_Tnp"/>
    <property type="match status" value="1"/>
</dbReference>
<dbReference type="InterPro" id="IPR036515">
    <property type="entry name" value="Transposase_17_sf"/>
</dbReference>
<accession>E4U370</accession>
<dbReference type="KEGG" id="sku:Sulku_2107"/>
<protein>
    <recommendedName>
        <fullName evidence="1">Transposase IS200-like domain-containing protein</fullName>
    </recommendedName>
</protein>
<dbReference type="PANTHER" id="PTHR34322:SF2">
    <property type="entry name" value="TRANSPOSASE IS200-LIKE DOMAIN-CONTAINING PROTEIN"/>
    <property type="match status" value="1"/>
</dbReference>
<organism evidence="2 3">
    <name type="scientific">Sulfuricurvum kujiense (strain ATCC BAA-921 / DSM 16994 / JCM 11577 / YK-1)</name>
    <dbReference type="NCBI Taxonomy" id="709032"/>
    <lineage>
        <taxon>Bacteria</taxon>
        <taxon>Pseudomonadati</taxon>
        <taxon>Campylobacterota</taxon>
        <taxon>Epsilonproteobacteria</taxon>
        <taxon>Campylobacterales</taxon>
        <taxon>Sulfurimonadaceae</taxon>
        <taxon>Sulfuricurvum</taxon>
    </lineage>
</organism>
<proteinExistence type="predicted"/>
<feature type="domain" description="Transposase IS200-like" evidence="1">
    <location>
        <begin position="9"/>
        <end position="122"/>
    </location>
</feature>
<dbReference type="Pfam" id="PF01797">
    <property type="entry name" value="Y1_Tnp"/>
    <property type="match status" value="1"/>
</dbReference>
<gene>
    <name evidence="2" type="ordered locus">Sulku_2107</name>
</gene>
<dbReference type="STRING" id="709032.Sulku_2107"/>
<sequence length="247" mass="29729">MPRKYRITEPGYYHCISRGVERRNVFLEPDDFDTFLSLFIEIKRDFHLIVHAYCLMTNHYHLLIETALPNISAAMQRLNSLYSIYFNKKYKRSGHLWQGRFHSYYLYDDIHFWYVAKYIERNPIKVSMVENIIEYPYQSFYERKTYKEALLVSDSKIYDMTLQEYENYISTDLSDDILAKIYDTPKIVQKDGKLTFLYKRLETLFEEDKDNNRSENAKRAYEYGYTVSEIASFLNLSHSAVSKYVHQ</sequence>
<dbReference type="eggNOG" id="COG1943">
    <property type="taxonomic scope" value="Bacteria"/>
</dbReference>
<dbReference type="SUPFAM" id="SSF143422">
    <property type="entry name" value="Transposase IS200-like"/>
    <property type="match status" value="1"/>
</dbReference>
<dbReference type="OrthoDB" id="9800147at2"/>
<name>E4U370_SULKY</name>
<reference evidence="2 3" key="1">
    <citation type="journal article" date="2012" name="Stand. Genomic Sci.">
        <title>Complete genome sequence of the sulfur compounds oxidizing chemolithoautotroph Sulfuricurvum kujiense type strain (YK-1(T)).</title>
        <authorList>
            <person name="Han C."/>
            <person name="Kotsyurbenko O."/>
            <person name="Chertkov O."/>
            <person name="Held B."/>
            <person name="Lapidus A."/>
            <person name="Nolan M."/>
            <person name="Lucas S."/>
            <person name="Hammon N."/>
            <person name="Deshpande S."/>
            <person name="Cheng J.F."/>
            <person name="Tapia R."/>
            <person name="Goodwin L.A."/>
            <person name="Pitluck S."/>
            <person name="Liolios K."/>
            <person name="Pagani I."/>
            <person name="Ivanova N."/>
            <person name="Mavromatis K."/>
            <person name="Mikhailova N."/>
            <person name="Pati A."/>
            <person name="Chen A."/>
            <person name="Palaniappan K."/>
            <person name="Land M."/>
            <person name="Hauser L."/>
            <person name="Chang Y.J."/>
            <person name="Jeffries C.D."/>
            <person name="Brambilla E.M."/>
            <person name="Rohde M."/>
            <person name="Spring S."/>
            <person name="Sikorski J."/>
            <person name="Goker M."/>
            <person name="Woyke T."/>
            <person name="Bristow J."/>
            <person name="Eisen J.A."/>
            <person name="Markowitz V."/>
            <person name="Hugenholtz P."/>
            <person name="Kyrpides N.C."/>
            <person name="Klenk H.P."/>
            <person name="Detter J.C."/>
        </authorList>
    </citation>
    <scope>NUCLEOTIDE SEQUENCE [LARGE SCALE GENOMIC DNA]</scope>
    <source>
        <strain evidence="3">ATCC BAA-921 / DSM 16994 / JCM 11577 / YK-1</strain>
    </source>
</reference>
<dbReference type="HOGENOM" id="CLU_068226_0_1_7"/>
<dbReference type="GO" id="GO:0003677">
    <property type="term" value="F:DNA binding"/>
    <property type="evidence" value="ECO:0007669"/>
    <property type="project" value="InterPro"/>
</dbReference>